<dbReference type="PROSITE" id="PS51257">
    <property type="entry name" value="PROKAR_LIPOPROTEIN"/>
    <property type="match status" value="1"/>
</dbReference>
<keyword evidence="3" id="KW-1185">Reference proteome</keyword>
<protein>
    <recommendedName>
        <fullName evidence="4">Lipoprotein</fullName>
    </recommendedName>
</protein>
<feature type="region of interest" description="Disordered" evidence="1">
    <location>
        <begin position="27"/>
        <end position="58"/>
    </location>
</feature>
<dbReference type="EMBL" id="JAJQKU010000003">
    <property type="protein sequence ID" value="MCD9097640.1"/>
    <property type="molecule type" value="Genomic_DNA"/>
</dbReference>
<gene>
    <name evidence="2" type="ORF">LTT95_11890</name>
</gene>
<accession>A0ABS8UFG7</accession>
<name>A0ABS8UFG7_9GAMM</name>
<proteinExistence type="predicted"/>
<comment type="caution">
    <text evidence="2">The sequence shown here is derived from an EMBL/GenBank/DDBJ whole genome shotgun (WGS) entry which is preliminary data.</text>
</comment>
<evidence type="ECO:0008006" key="4">
    <source>
        <dbReference type="Google" id="ProtNLM"/>
    </source>
</evidence>
<evidence type="ECO:0000256" key="1">
    <source>
        <dbReference type="SAM" id="MobiDB-lite"/>
    </source>
</evidence>
<evidence type="ECO:0000313" key="2">
    <source>
        <dbReference type="EMBL" id="MCD9097640.1"/>
    </source>
</evidence>
<dbReference type="Proteomes" id="UP001430360">
    <property type="component" value="Unassembled WGS sequence"/>
</dbReference>
<organism evidence="2 3">
    <name type="scientific">Luteimonas fraxinea</name>
    <dbReference type="NCBI Taxonomy" id="2901869"/>
    <lineage>
        <taxon>Bacteria</taxon>
        <taxon>Pseudomonadati</taxon>
        <taxon>Pseudomonadota</taxon>
        <taxon>Gammaproteobacteria</taxon>
        <taxon>Lysobacterales</taxon>
        <taxon>Lysobacteraceae</taxon>
        <taxon>Luteimonas</taxon>
    </lineage>
</organism>
<sequence>MHMSWRSALLCSVLLAGCADQEGQAATQAAEDDATRADASRTHAADTSPTATSSGLVDPTAFVPEGAILLDTVRGDLTGRGSADALIVFSPATTAGQSLGDGQARTVVLLTRDASGNLQKVAENARIVPCERCGGMAGDPYAYAQIEAGIVTLAMAGGSRQRWFYDYIFHYVPQRATWQLAKVVRGVTDTQTELQKQAELTAADFGDIDFADFDPASLPPAPALD</sequence>
<reference evidence="2" key="2">
    <citation type="journal article" date="2022" name="Syst. Appl. Microbiol.">
        <title>Physiological and genomic characterisation of Luteimonas fraxinea sp. nov., a bacterial species associated with trees tolerant to ash dieback.</title>
        <authorList>
            <person name="Ulrich K."/>
            <person name="Becker R."/>
            <person name="Behrendt U."/>
            <person name="Kube M."/>
            <person name="Schneck V."/>
            <person name="Ulrich A."/>
        </authorList>
    </citation>
    <scope>NUCLEOTIDE SEQUENCE</scope>
    <source>
        <strain evidence="2">A1P009</strain>
    </source>
</reference>
<reference evidence="2" key="1">
    <citation type="submission" date="2021-12" db="EMBL/GenBank/DDBJ databases">
        <authorList>
            <person name="Ulrich A."/>
        </authorList>
    </citation>
    <scope>NUCLEOTIDE SEQUENCE</scope>
    <source>
        <strain evidence="2">A1P009</strain>
    </source>
</reference>
<feature type="compositionally biased region" description="Basic and acidic residues" evidence="1">
    <location>
        <begin position="33"/>
        <end position="44"/>
    </location>
</feature>
<evidence type="ECO:0000313" key="3">
    <source>
        <dbReference type="Proteomes" id="UP001430360"/>
    </source>
</evidence>